<comment type="similarity">
    <text evidence="4">Belongs to the ABC transporter superfamily. Macrolide exporter (TC 3.A.1.122) family.</text>
</comment>
<dbReference type="PROSITE" id="PS50893">
    <property type="entry name" value="ABC_TRANSPORTER_2"/>
    <property type="match status" value="1"/>
</dbReference>
<dbReference type="InterPro" id="IPR003439">
    <property type="entry name" value="ABC_transporter-like_ATP-bd"/>
</dbReference>
<dbReference type="GO" id="GO:0005886">
    <property type="term" value="C:plasma membrane"/>
    <property type="evidence" value="ECO:0007669"/>
    <property type="project" value="TreeGrafter"/>
</dbReference>
<feature type="domain" description="ABC transporter" evidence="5">
    <location>
        <begin position="2"/>
        <end position="235"/>
    </location>
</feature>
<dbReference type="InterPro" id="IPR027417">
    <property type="entry name" value="P-loop_NTPase"/>
</dbReference>
<dbReference type="Pfam" id="PF00005">
    <property type="entry name" value="ABC_tran"/>
    <property type="match status" value="1"/>
</dbReference>
<dbReference type="GO" id="GO:0005524">
    <property type="term" value="F:ATP binding"/>
    <property type="evidence" value="ECO:0007669"/>
    <property type="project" value="UniProtKB-KW"/>
</dbReference>
<dbReference type="PROSITE" id="PS00211">
    <property type="entry name" value="ABC_TRANSPORTER_1"/>
    <property type="match status" value="1"/>
</dbReference>
<evidence type="ECO:0000256" key="3">
    <source>
        <dbReference type="ARBA" id="ARBA00022840"/>
    </source>
</evidence>
<name>A0A7Y4JTK1_9BACT</name>
<reference evidence="6 7" key="1">
    <citation type="submission" date="2020-05" db="EMBL/GenBank/DDBJ databases">
        <authorList>
            <person name="Whitworth D."/>
        </authorList>
    </citation>
    <scope>NUCLEOTIDE SEQUENCE [LARGE SCALE GENOMIC DNA]</scope>
    <source>
        <strain evidence="6 7">CA046A</strain>
    </source>
</reference>
<evidence type="ECO:0000259" key="5">
    <source>
        <dbReference type="PROSITE" id="PS50893"/>
    </source>
</evidence>
<dbReference type="InterPro" id="IPR017871">
    <property type="entry name" value="ABC_transporter-like_CS"/>
</dbReference>
<keyword evidence="2" id="KW-0547">Nucleotide-binding</keyword>
<dbReference type="SMART" id="SM00382">
    <property type="entry name" value="AAA"/>
    <property type="match status" value="1"/>
</dbReference>
<dbReference type="GO" id="GO:0022857">
    <property type="term" value="F:transmembrane transporter activity"/>
    <property type="evidence" value="ECO:0007669"/>
    <property type="project" value="TreeGrafter"/>
</dbReference>
<keyword evidence="3 6" id="KW-0067">ATP-binding</keyword>
<dbReference type="InterPro" id="IPR003593">
    <property type="entry name" value="AAA+_ATPase"/>
</dbReference>
<proteinExistence type="inferred from homology"/>
<dbReference type="FunFam" id="3.40.50.300:FF:000032">
    <property type="entry name" value="Export ABC transporter ATP-binding protein"/>
    <property type="match status" value="1"/>
</dbReference>
<dbReference type="AlphaFoldDB" id="A0A7Y4JTK1"/>
<evidence type="ECO:0000256" key="4">
    <source>
        <dbReference type="ARBA" id="ARBA00038388"/>
    </source>
</evidence>
<keyword evidence="1" id="KW-0813">Transport</keyword>
<dbReference type="InterPro" id="IPR017911">
    <property type="entry name" value="MacB-like_ATP-bd"/>
</dbReference>
<dbReference type="CDD" id="cd03255">
    <property type="entry name" value="ABC_MJ0796_LolCDE_FtsE"/>
    <property type="match status" value="1"/>
</dbReference>
<comment type="caution">
    <text evidence="6">The sequence shown here is derived from an EMBL/GenBank/DDBJ whole genome shotgun (WGS) entry which is preliminary data.</text>
</comment>
<dbReference type="SUPFAM" id="SSF52540">
    <property type="entry name" value="P-loop containing nucleoside triphosphate hydrolases"/>
    <property type="match status" value="1"/>
</dbReference>
<evidence type="ECO:0000313" key="7">
    <source>
        <dbReference type="Proteomes" id="UP000528460"/>
    </source>
</evidence>
<evidence type="ECO:0000256" key="2">
    <source>
        <dbReference type="ARBA" id="ARBA00022741"/>
    </source>
</evidence>
<dbReference type="GO" id="GO:0016887">
    <property type="term" value="F:ATP hydrolysis activity"/>
    <property type="evidence" value="ECO:0007669"/>
    <property type="project" value="InterPro"/>
</dbReference>
<dbReference type="Gene3D" id="3.40.50.300">
    <property type="entry name" value="P-loop containing nucleotide triphosphate hydrolases"/>
    <property type="match status" value="1"/>
</dbReference>
<dbReference type="EMBL" id="JABFJW010000083">
    <property type="protein sequence ID" value="NOK09982.1"/>
    <property type="molecule type" value="Genomic_DNA"/>
</dbReference>
<dbReference type="Proteomes" id="UP000528460">
    <property type="component" value="Unassembled WGS sequence"/>
</dbReference>
<accession>A0A7Y4JTK1</accession>
<dbReference type="RefSeq" id="WP_171414148.1">
    <property type="nucleotide sequence ID" value="NZ_JABFJW010000083.1"/>
</dbReference>
<evidence type="ECO:0000313" key="6">
    <source>
        <dbReference type="EMBL" id="NOK09982.1"/>
    </source>
</evidence>
<dbReference type="GO" id="GO:0098796">
    <property type="term" value="C:membrane protein complex"/>
    <property type="evidence" value="ECO:0007669"/>
    <property type="project" value="UniProtKB-ARBA"/>
</dbReference>
<gene>
    <name evidence="6" type="ORF">HNS30_13180</name>
</gene>
<evidence type="ECO:0000256" key="1">
    <source>
        <dbReference type="ARBA" id="ARBA00022448"/>
    </source>
</evidence>
<organism evidence="6 7">
    <name type="scientific">Corallococcus exercitus</name>
    <dbReference type="NCBI Taxonomy" id="2316736"/>
    <lineage>
        <taxon>Bacteria</taxon>
        <taxon>Pseudomonadati</taxon>
        <taxon>Myxococcota</taxon>
        <taxon>Myxococcia</taxon>
        <taxon>Myxococcales</taxon>
        <taxon>Cystobacterineae</taxon>
        <taxon>Myxococcaceae</taxon>
        <taxon>Corallococcus</taxon>
    </lineage>
</organism>
<dbReference type="PANTHER" id="PTHR24220">
    <property type="entry name" value="IMPORT ATP-BINDING PROTEIN"/>
    <property type="match status" value="1"/>
</dbReference>
<sequence length="235" mass="25140">MIRARDVVKEYEDGEGSRVRVLDGVSLDVEAGDFVAVVGASGSGKSTLLHLLGGLDVHYQGQVEVGGVKLTGLKDKELARFRNTHVGFVFQSFHLIPNLSALENVLLPSHFGPATADGRKRASQLLERVGLGAKQDRAPVRLSGGERQRVAIARALFGGPKLLLCDEPTGNLDAATGAGVIQLFQELHREGLTVLTVTHEERMSAVARRVLRLKDARLVEESPAPEALASSRGAP</sequence>
<dbReference type="InterPro" id="IPR015854">
    <property type="entry name" value="ABC_transpr_LolD-like"/>
</dbReference>
<protein>
    <submittedName>
        <fullName evidence="6">ABC transporter ATP-binding protein</fullName>
    </submittedName>
</protein>